<dbReference type="Pfam" id="PF18860">
    <property type="entry name" value="AbiJ_NTD3"/>
    <property type="match status" value="1"/>
</dbReference>
<reference evidence="2 3" key="1">
    <citation type="submission" date="2019-07" db="EMBL/GenBank/DDBJ databases">
        <title>Whole genome shotgun sequence of Oceanobacillus sojae NBRC 105379.</title>
        <authorList>
            <person name="Hosoyama A."/>
            <person name="Uohara A."/>
            <person name="Ohji S."/>
            <person name="Ichikawa N."/>
        </authorList>
    </citation>
    <scope>NUCLEOTIDE SEQUENCE [LARGE SCALE GENOMIC DNA]</scope>
    <source>
        <strain evidence="2 3">NBRC 105379</strain>
    </source>
</reference>
<sequence length="452" mass="52810">MMLNDLIDAITKILADEKAYDLPNICLKYGLDNGDESEAFESKRVYVQRRLKIKDQTFLLDLAHKVLNDYGSTAKELSKVLHRLAPNGLFSISEITRRNIMNELYTRGNIEGKLEITDFLNRIWSLENMSSTDFRFNNAQEEISQHMINNLDWDEPYLYEVYLDVLTATDETIIQFLELIIHPIVRDPIEAKEYLEVINSHLVKDGYQFFPSNKLSGYTVYTINKSAKGVNGVAKNLIFASIGDKPDIIISDSINNDIKIVNNESNCLVYNYPLPSTGLLWMDMVQWWSDLNNMGEIDKGTEINLYKRLVKSLDSEPERILFKNYFQLFRYQFKDKLPALIPQVYLHYDPYTMKQRLNSKVLSRQRMDFLLLLPNQHRIVIELDGKQHYSNGDISSPRLYAEMVNADRDLKLNGYEVFRFGGYEFIDKEKIKQSIKYFFEKLFFNYGVKING</sequence>
<dbReference type="Proteomes" id="UP000321558">
    <property type="component" value="Unassembled WGS sequence"/>
</dbReference>
<dbReference type="Gene3D" id="3.40.960.10">
    <property type="entry name" value="VSR Endonuclease"/>
    <property type="match status" value="1"/>
</dbReference>
<dbReference type="OrthoDB" id="5106738at2"/>
<proteinExistence type="predicted"/>
<dbReference type="AlphaFoldDB" id="A0A511ZQQ2"/>
<gene>
    <name evidence="2" type="ORF">OSO01_45250</name>
</gene>
<keyword evidence="3" id="KW-1185">Reference proteome</keyword>
<comment type="caution">
    <text evidence="2">The sequence shown here is derived from an EMBL/GenBank/DDBJ whole genome shotgun (WGS) entry which is preliminary data.</text>
</comment>
<feature type="domain" description="AbiJ-NTD3" evidence="1">
    <location>
        <begin position="92"/>
        <end position="255"/>
    </location>
</feature>
<accession>A0A511ZQQ2</accession>
<dbReference type="RefSeq" id="WP_147212660.1">
    <property type="nucleotide sequence ID" value="NZ_BJYM01000029.1"/>
</dbReference>
<dbReference type="EMBL" id="BJYM01000029">
    <property type="protein sequence ID" value="GEN89786.1"/>
    <property type="molecule type" value="Genomic_DNA"/>
</dbReference>
<dbReference type="InterPro" id="IPR041427">
    <property type="entry name" value="AbiJ-NTD3"/>
</dbReference>
<organism evidence="2 3">
    <name type="scientific">Oceanobacillus sojae</name>
    <dbReference type="NCBI Taxonomy" id="582851"/>
    <lineage>
        <taxon>Bacteria</taxon>
        <taxon>Bacillati</taxon>
        <taxon>Bacillota</taxon>
        <taxon>Bacilli</taxon>
        <taxon>Bacillales</taxon>
        <taxon>Bacillaceae</taxon>
        <taxon>Oceanobacillus</taxon>
    </lineage>
</organism>
<name>A0A511ZQQ2_9BACI</name>
<protein>
    <recommendedName>
        <fullName evidence="1">AbiJ-NTD3 domain-containing protein</fullName>
    </recommendedName>
</protein>
<evidence type="ECO:0000259" key="1">
    <source>
        <dbReference type="Pfam" id="PF18860"/>
    </source>
</evidence>
<evidence type="ECO:0000313" key="3">
    <source>
        <dbReference type="Proteomes" id="UP000321558"/>
    </source>
</evidence>
<evidence type="ECO:0000313" key="2">
    <source>
        <dbReference type="EMBL" id="GEN89786.1"/>
    </source>
</evidence>